<keyword evidence="1" id="KW-0812">Transmembrane</keyword>
<dbReference type="GO" id="GO:0005886">
    <property type="term" value="C:plasma membrane"/>
    <property type="evidence" value="ECO:0007669"/>
    <property type="project" value="TreeGrafter"/>
</dbReference>
<evidence type="ECO:0000313" key="2">
    <source>
        <dbReference type="EMBL" id="VAW36973.1"/>
    </source>
</evidence>
<organism evidence="2">
    <name type="scientific">hydrothermal vent metagenome</name>
    <dbReference type="NCBI Taxonomy" id="652676"/>
    <lineage>
        <taxon>unclassified sequences</taxon>
        <taxon>metagenomes</taxon>
        <taxon>ecological metagenomes</taxon>
    </lineage>
</organism>
<dbReference type="AlphaFoldDB" id="A0A3B0V9H7"/>
<feature type="transmembrane region" description="Helical" evidence="1">
    <location>
        <begin position="15"/>
        <end position="34"/>
    </location>
</feature>
<sequence length="1042" mass="113538">MKFDLGDWVLKRPHLIFSVLLLIAVLGVIGFFFMPMNLFPDANYPQVVVIISEPGAAARDVETDVTRPVEKALSAISLVRTVRSTSQDGMTAVAAEFDYNKGLDSAATDVANALKRIEARLPAAARPPEIFKVSDATAPVFTLALSAKKGSHLDLAKVRQLADNEIKEAFLRVSQVGNVEVFGGFLPEISISVDPVKLRALGISLARVIETVRSQNVNIPNGLIIRKHDQYRIKTYGEKKDLARIAAIVVAAKGGVPVRLKDIAGIKVSYRDRQSLFIGNNREAIGLNILRPEKGGHVTTTIAAVEKALPKIKARFPEINFKIADTQKNLIETSIKNMAQALRDSIIMTVLVIFVMLASMRLASLAAVSIPLVCFMAFAGMYMMGYELNIVTMTAIILSVGLLVDDTIVVIENIQRHAVKLKKPIGRAVVDGLNEIVLADWAGTFTTVIVLVPIMFVGGYPGKILRPLTVVLSLTLLSSFVVSVTIIPLLARYLAGRTNRNRFEKLLEILDRFTITPVTNFFSNLVIFALSHRLLFILAGIVLFVVSMRQMPLVGRDLMPSMDTGIIKVAFRTEADSSLRATEKIARQVKAVVESVPGLKLLALEVGSEPGVVSFGTGRTPQDGSITAHFVDRFHRKQTIWQMEETIRKRAGEIPGITSLSVYDFGATPLSSIAAPVDIMISGPQPRVLAALAGEVQGRLEQVRGLTSVSRSWRIDKKEILLSIDPQKAARFGMNPAAISAQIQQAIQGEGASILRVTGEDGYVIRVRYGHGERNDVQDIMAYEIATPRGPVPLQEFAVLEGSFTRTIFTRKDLSPVIDVHGYRATTSISRLHERIVKALAGVELPPGYRLSYEGEYKNMGDTGKRLGRSLGIAVLLLFFSLVITFKSWVNPIVIMSAIPLSIIGAVWGLLITGRHMCMPATMGMILLTGIVVNNSILLIDFIEQARKRGADLVSAIQQAVKMRTRPIIMTASCTIVGMWPVAAQRAIGLERLSPLAVVVIGGLLVSTILTLVYVPIFYSLGRKPSGGSPLHAVAPDRLEGL</sequence>
<feature type="transmembrane region" description="Helical" evidence="1">
    <location>
        <begin position="892"/>
        <end position="912"/>
    </location>
</feature>
<dbReference type="SUPFAM" id="SSF82714">
    <property type="entry name" value="Multidrug efflux transporter AcrB TolC docking domain, DN and DC subdomains"/>
    <property type="match status" value="2"/>
</dbReference>
<evidence type="ECO:0000256" key="1">
    <source>
        <dbReference type="SAM" id="Phobius"/>
    </source>
</evidence>
<feature type="transmembrane region" description="Helical" evidence="1">
    <location>
        <begin position="468"/>
        <end position="491"/>
    </location>
</feature>
<feature type="transmembrane region" description="Helical" evidence="1">
    <location>
        <begin position="924"/>
        <end position="943"/>
    </location>
</feature>
<feature type="transmembrane region" description="Helical" evidence="1">
    <location>
        <begin position="996"/>
        <end position="1019"/>
    </location>
</feature>
<dbReference type="Gene3D" id="3.30.70.1440">
    <property type="entry name" value="Multidrug efflux transporter AcrB pore domain"/>
    <property type="match status" value="1"/>
</dbReference>
<dbReference type="Pfam" id="PF00873">
    <property type="entry name" value="ACR_tran"/>
    <property type="match status" value="1"/>
</dbReference>
<feature type="transmembrane region" description="Helical" evidence="1">
    <location>
        <begin position="346"/>
        <end position="378"/>
    </location>
</feature>
<keyword evidence="1" id="KW-1133">Transmembrane helix</keyword>
<dbReference type="InterPro" id="IPR027463">
    <property type="entry name" value="AcrB_DN_DC_subdom"/>
</dbReference>
<dbReference type="PANTHER" id="PTHR32063">
    <property type="match status" value="1"/>
</dbReference>
<dbReference type="PANTHER" id="PTHR32063:SF0">
    <property type="entry name" value="SWARMING MOTILITY PROTEIN SWRC"/>
    <property type="match status" value="1"/>
</dbReference>
<dbReference type="GO" id="GO:0042910">
    <property type="term" value="F:xenobiotic transmembrane transporter activity"/>
    <property type="evidence" value="ECO:0007669"/>
    <property type="project" value="TreeGrafter"/>
</dbReference>
<dbReference type="PRINTS" id="PR00702">
    <property type="entry name" value="ACRIFLAVINRP"/>
</dbReference>
<gene>
    <name evidence="2" type="ORF">MNBD_DELTA04-357</name>
</gene>
<dbReference type="Gene3D" id="3.30.70.1320">
    <property type="entry name" value="Multidrug efflux transporter AcrB pore domain like"/>
    <property type="match status" value="1"/>
</dbReference>
<dbReference type="Gene3D" id="1.20.1640.10">
    <property type="entry name" value="Multidrug efflux transporter AcrB transmembrane domain"/>
    <property type="match status" value="2"/>
</dbReference>
<name>A0A3B0V9H7_9ZZZZ</name>
<protein>
    <submittedName>
        <fullName evidence="2">Cobalt-zinc-cadmium resistance protein CzcA Cation efflux system protein CusA</fullName>
    </submittedName>
</protein>
<dbReference type="EMBL" id="UOEY01000034">
    <property type="protein sequence ID" value="VAW36973.1"/>
    <property type="molecule type" value="Genomic_DNA"/>
</dbReference>
<dbReference type="InterPro" id="IPR001036">
    <property type="entry name" value="Acrflvin-R"/>
</dbReference>
<feature type="transmembrane region" description="Helical" evidence="1">
    <location>
        <begin position="867"/>
        <end position="886"/>
    </location>
</feature>
<keyword evidence="1" id="KW-0472">Membrane</keyword>
<accession>A0A3B0V9H7</accession>
<proteinExistence type="predicted"/>
<dbReference type="SUPFAM" id="SSF82866">
    <property type="entry name" value="Multidrug efflux transporter AcrB transmembrane domain"/>
    <property type="match status" value="2"/>
</dbReference>
<reference evidence="2" key="1">
    <citation type="submission" date="2018-06" db="EMBL/GenBank/DDBJ databases">
        <authorList>
            <person name="Zhirakovskaya E."/>
        </authorList>
    </citation>
    <scope>NUCLEOTIDE SEQUENCE</scope>
</reference>
<dbReference type="SUPFAM" id="SSF82693">
    <property type="entry name" value="Multidrug efflux transporter AcrB pore domain, PN1, PN2, PC1 and PC2 subdomains"/>
    <property type="match status" value="2"/>
</dbReference>
<dbReference type="Gene3D" id="3.30.70.1430">
    <property type="entry name" value="Multidrug efflux transporter AcrB pore domain"/>
    <property type="match status" value="2"/>
</dbReference>
<dbReference type="Gene3D" id="3.30.2090.10">
    <property type="entry name" value="Multidrug efflux transporter AcrB TolC docking domain, DN and DC subdomains"/>
    <property type="match status" value="2"/>
</dbReference>
<feature type="transmembrane region" description="Helical" evidence="1">
    <location>
        <begin position="432"/>
        <end position="456"/>
    </location>
</feature>
<feature type="transmembrane region" description="Helical" evidence="1">
    <location>
        <begin position="390"/>
        <end position="411"/>
    </location>
</feature>